<protein>
    <recommendedName>
        <fullName evidence="3">Response regulatory domain-containing protein</fullName>
    </recommendedName>
</protein>
<organism evidence="4 5">
    <name type="scientific">Vibrio sagamiensis NBRC 104589</name>
    <dbReference type="NCBI Taxonomy" id="1219064"/>
    <lineage>
        <taxon>Bacteria</taxon>
        <taxon>Pseudomonadati</taxon>
        <taxon>Pseudomonadota</taxon>
        <taxon>Gammaproteobacteria</taxon>
        <taxon>Vibrionales</taxon>
        <taxon>Vibrionaceae</taxon>
        <taxon>Vibrio</taxon>
    </lineage>
</organism>
<dbReference type="Pfam" id="PF07228">
    <property type="entry name" value="SpoIIE"/>
    <property type="match status" value="1"/>
</dbReference>
<dbReference type="InterPro" id="IPR036890">
    <property type="entry name" value="HATPase_C_sf"/>
</dbReference>
<dbReference type="EMBL" id="BJXJ01000008">
    <property type="protein sequence ID" value="GEM75007.1"/>
    <property type="molecule type" value="Genomic_DNA"/>
</dbReference>
<dbReference type="SMART" id="SM00331">
    <property type="entry name" value="PP2C_SIG"/>
    <property type="match status" value="1"/>
</dbReference>
<proteinExistence type="predicted"/>
<dbReference type="CDD" id="cd17574">
    <property type="entry name" value="REC_OmpR"/>
    <property type="match status" value="1"/>
</dbReference>
<keyword evidence="1" id="KW-0378">Hydrolase</keyword>
<dbReference type="OrthoDB" id="9811749at2"/>
<name>A0A511QCU4_9VIBR</name>
<dbReference type="InterPro" id="IPR003594">
    <property type="entry name" value="HATPase_dom"/>
</dbReference>
<dbReference type="Gene3D" id="3.60.40.10">
    <property type="entry name" value="PPM-type phosphatase domain"/>
    <property type="match status" value="1"/>
</dbReference>
<dbReference type="PANTHER" id="PTHR43156:SF2">
    <property type="entry name" value="STAGE II SPORULATION PROTEIN E"/>
    <property type="match status" value="1"/>
</dbReference>
<dbReference type="GO" id="GO:0016791">
    <property type="term" value="F:phosphatase activity"/>
    <property type="evidence" value="ECO:0007669"/>
    <property type="project" value="TreeGrafter"/>
</dbReference>
<dbReference type="GO" id="GO:0000160">
    <property type="term" value="P:phosphorelay signal transduction system"/>
    <property type="evidence" value="ECO:0007669"/>
    <property type="project" value="InterPro"/>
</dbReference>
<dbReference type="SMART" id="SM00448">
    <property type="entry name" value="REC"/>
    <property type="match status" value="1"/>
</dbReference>
<keyword evidence="5" id="KW-1185">Reference proteome</keyword>
<keyword evidence="2" id="KW-0597">Phosphoprotein</keyword>
<evidence type="ECO:0000256" key="2">
    <source>
        <dbReference type="PROSITE-ProRule" id="PRU00169"/>
    </source>
</evidence>
<comment type="caution">
    <text evidence="4">The sequence shown here is derived from an EMBL/GenBank/DDBJ whole genome shotgun (WGS) entry which is preliminary data.</text>
</comment>
<dbReference type="SUPFAM" id="SSF55874">
    <property type="entry name" value="ATPase domain of HSP90 chaperone/DNA topoisomerase II/histidine kinase"/>
    <property type="match status" value="1"/>
</dbReference>
<feature type="domain" description="Response regulatory" evidence="3">
    <location>
        <begin position="3"/>
        <end position="120"/>
    </location>
</feature>
<evidence type="ECO:0000259" key="3">
    <source>
        <dbReference type="PROSITE" id="PS50110"/>
    </source>
</evidence>
<dbReference type="InterPro" id="IPR001789">
    <property type="entry name" value="Sig_transdc_resp-reg_receiver"/>
</dbReference>
<feature type="modified residue" description="4-aspartylphosphate" evidence="2">
    <location>
        <position position="53"/>
    </location>
</feature>
<evidence type="ECO:0000313" key="4">
    <source>
        <dbReference type="EMBL" id="GEM75007.1"/>
    </source>
</evidence>
<dbReference type="CDD" id="cd16936">
    <property type="entry name" value="HATPase_RsbW-like"/>
    <property type="match status" value="1"/>
</dbReference>
<dbReference type="AlphaFoldDB" id="A0A511QCU4"/>
<dbReference type="Gene3D" id="3.30.565.10">
    <property type="entry name" value="Histidine kinase-like ATPase, C-terminal domain"/>
    <property type="match status" value="1"/>
</dbReference>
<dbReference type="RefSeq" id="WP_039982046.1">
    <property type="nucleotide sequence ID" value="NZ_BAOJ01000091.1"/>
</dbReference>
<sequence>MNSILLVDDSKTVLCYISSALQKQGYEVITVDNGDDALQTLKDREDIQFVISDLMMPGISGVELCRKLKSNFLSRYIFFVLLSSKNDQNSVIKGMDSGADDFIDKKTSVGELQARIRAGFRTLSLHNMLMARNQELDSAYQMIQKDLDAASELMEQLLPTEEHIHSARFNYAYLPCSKIGGDMLGYIELDDEHVAFYLFDVSGHGISAALMAFSIQQTLSQKNKTESITLDWSEEGTRIRQPEEVVERLNRRYQQNSQSQIYFTIEYAILNTKKGQLQYCTAGHPKFIWQKKYDKFEQIGDDNFMVGMLEPMIYQSGRLQMEPRDTLWFFSDGLLEARKDKSLFGMDRLIMAIERAQEKSHKNQANVVLEEVQKWQNKAEMEDDVSLLRVSWLGPQVHTLERPKKLRMERLYYGSLENSRIASKDVAVFLNVQSIPSTIIQTIELCIVELMNNAFIHSYQEQEEKKIELVCEVFKDSEQKVLINVTNFGEPIEESLFLSYISKEIQAPNIFDETSWLPSGRGLMLITQMTDDFYFRTNSRGNTFTIIKLIPIL</sequence>
<evidence type="ECO:0000256" key="1">
    <source>
        <dbReference type="ARBA" id="ARBA00022801"/>
    </source>
</evidence>
<evidence type="ECO:0000313" key="5">
    <source>
        <dbReference type="Proteomes" id="UP000321922"/>
    </source>
</evidence>
<dbReference type="InterPro" id="IPR036457">
    <property type="entry name" value="PPM-type-like_dom_sf"/>
</dbReference>
<dbReference type="PROSITE" id="PS50110">
    <property type="entry name" value="RESPONSE_REGULATORY"/>
    <property type="match status" value="1"/>
</dbReference>
<dbReference type="InterPro" id="IPR001932">
    <property type="entry name" value="PPM-type_phosphatase-like_dom"/>
</dbReference>
<dbReference type="SUPFAM" id="SSF52172">
    <property type="entry name" value="CheY-like"/>
    <property type="match status" value="1"/>
</dbReference>
<dbReference type="PANTHER" id="PTHR43156">
    <property type="entry name" value="STAGE II SPORULATION PROTEIN E-RELATED"/>
    <property type="match status" value="1"/>
</dbReference>
<dbReference type="Pfam" id="PF13581">
    <property type="entry name" value="HATPase_c_2"/>
    <property type="match status" value="1"/>
</dbReference>
<accession>A0A511QCU4</accession>
<gene>
    <name evidence="4" type="ORF">VSA01S_11190</name>
</gene>
<dbReference type="InterPro" id="IPR011006">
    <property type="entry name" value="CheY-like_superfamily"/>
</dbReference>
<dbReference type="Gene3D" id="3.40.50.2300">
    <property type="match status" value="1"/>
</dbReference>
<dbReference type="InterPro" id="IPR052016">
    <property type="entry name" value="Bact_Sigma-Reg"/>
</dbReference>
<reference evidence="4 5" key="1">
    <citation type="submission" date="2019-07" db="EMBL/GenBank/DDBJ databases">
        <title>Whole genome shotgun sequence of Vibrio sagamiensis NBRC 104589.</title>
        <authorList>
            <person name="Hosoyama A."/>
            <person name="Uohara A."/>
            <person name="Ohji S."/>
            <person name="Ichikawa N."/>
        </authorList>
    </citation>
    <scope>NUCLEOTIDE SEQUENCE [LARGE SCALE GENOMIC DNA]</scope>
    <source>
        <strain evidence="4 5">NBRC 104589</strain>
    </source>
</reference>
<dbReference type="Proteomes" id="UP000321922">
    <property type="component" value="Unassembled WGS sequence"/>
</dbReference>
<dbReference type="Pfam" id="PF00072">
    <property type="entry name" value="Response_reg"/>
    <property type="match status" value="1"/>
</dbReference>